<comment type="caution">
    <text evidence="3">The sequence shown here is derived from an EMBL/GenBank/DDBJ whole genome shotgun (WGS) entry which is preliminary data.</text>
</comment>
<dbReference type="Gene3D" id="2.60.40.1080">
    <property type="match status" value="2"/>
</dbReference>
<evidence type="ECO:0000259" key="2">
    <source>
        <dbReference type="SMART" id="SM00635"/>
    </source>
</evidence>
<proteinExistence type="predicted"/>
<dbReference type="InterPro" id="IPR008964">
    <property type="entry name" value="Invasin/intimin_cell_adhesion"/>
</dbReference>
<dbReference type="Pfam" id="PF02368">
    <property type="entry name" value="Big_2"/>
    <property type="match status" value="2"/>
</dbReference>
<evidence type="ECO:0000313" key="3">
    <source>
        <dbReference type="EMBL" id="MBO8481515.1"/>
    </source>
</evidence>
<dbReference type="SUPFAM" id="SSF49373">
    <property type="entry name" value="Invasin/intimin cell-adhesion fragments"/>
    <property type="match status" value="2"/>
</dbReference>
<feature type="domain" description="BIG2" evidence="2">
    <location>
        <begin position="122"/>
        <end position="198"/>
    </location>
</feature>
<feature type="domain" description="BIG2" evidence="2">
    <location>
        <begin position="35"/>
        <end position="112"/>
    </location>
</feature>
<dbReference type="AlphaFoldDB" id="A0A9D9IZL9"/>
<feature type="chain" id="PRO_5039175630" evidence="1">
    <location>
        <begin position="20"/>
        <end position="432"/>
    </location>
</feature>
<reference evidence="3" key="1">
    <citation type="submission" date="2020-10" db="EMBL/GenBank/DDBJ databases">
        <authorList>
            <person name="Gilroy R."/>
        </authorList>
    </citation>
    <scope>NUCLEOTIDE SEQUENCE</scope>
    <source>
        <strain evidence="3">B3-2255</strain>
    </source>
</reference>
<dbReference type="EMBL" id="JADILY010000066">
    <property type="protein sequence ID" value="MBO8481515.1"/>
    <property type="molecule type" value="Genomic_DNA"/>
</dbReference>
<accession>A0A9D9IZL9</accession>
<dbReference type="PROSITE" id="PS51257">
    <property type="entry name" value="PROKAR_LIPOPROTEIN"/>
    <property type="match status" value="1"/>
</dbReference>
<evidence type="ECO:0000313" key="4">
    <source>
        <dbReference type="Proteomes" id="UP000823772"/>
    </source>
</evidence>
<feature type="signal peptide" evidence="1">
    <location>
        <begin position="1"/>
        <end position="19"/>
    </location>
</feature>
<keyword evidence="1" id="KW-0732">Signal</keyword>
<gene>
    <name evidence="3" type="ORF">IAC87_03085</name>
</gene>
<reference evidence="3" key="2">
    <citation type="journal article" date="2021" name="PeerJ">
        <title>Extensive microbial diversity within the chicken gut microbiome revealed by metagenomics and culture.</title>
        <authorList>
            <person name="Gilroy R."/>
            <person name="Ravi A."/>
            <person name="Getino M."/>
            <person name="Pursley I."/>
            <person name="Horton D.L."/>
            <person name="Alikhan N.F."/>
            <person name="Baker D."/>
            <person name="Gharbi K."/>
            <person name="Hall N."/>
            <person name="Watson M."/>
            <person name="Adriaenssens E.M."/>
            <person name="Foster-Nyarko E."/>
            <person name="Jarju S."/>
            <person name="Secka A."/>
            <person name="Antonio M."/>
            <person name="Oren A."/>
            <person name="Chaudhuri R.R."/>
            <person name="La Ragione R."/>
            <person name="Hildebrand F."/>
            <person name="Pallen M.J."/>
        </authorList>
    </citation>
    <scope>NUCLEOTIDE SEQUENCE</scope>
    <source>
        <strain evidence="3">B3-2255</strain>
    </source>
</reference>
<dbReference type="Proteomes" id="UP000823772">
    <property type="component" value="Unassembled WGS sequence"/>
</dbReference>
<name>A0A9D9IZL9_9BACT</name>
<organism evidence="3 4">
    <name type="scientific">Candidatus Merdivivens faecigallinarum</name>
    <dbReference type="NCBI Taxonomy" id="2840871"/>
    <lineage>
        <taxon>Bacteria</taxon>
        <taxon>Pseudomonadati</taxon>
        <taxon>Bacteroidota</taxon>
        <taxon>Bacteroidia</taxon>
        <taxon>Bacteroidales</taxon>
        <taxon>Muribaculaceae</taxon>
        <taxon>Muribaculaceae incertae sedis</taxon>
        <taxon>Candidatus Merdivivens</taxon>
    </lineage>
</organism>
<sequence>MVKTKIMAFMAGISCLCLAAVSCDKTEKNNSEVTEVSSVTLNETEIDLNVGDSLQLEASISPSDAVYENIDWESSDTGVATVDTSGLVIAVGEGVATVSVTVDGKSDECTVTVSAPEPLPVEVESVEVAPASLELYVGNESVLEAAVLPEDADYELLWTSSDESVAVVDENGTVTALSAGEAEIIASAGGKEGVCLVTVLERIVDPQVGDYFYSDGTWSSALNEAKTPVGIIFYIGQHDTDNTDYSSTGIASSQCRGYVVAIQDAFDGQCNWGEFFVELGNYMTDESGNYINDGGNDADIDFNGYSYTANMMDAAEANGGLSADDPAGYPAAFYVSNYTAAPSGTSGWFLPSASQLKTLKAQKEALNAKEGFTPFLEGESDYYWSSSESTYLGGAPMMYSLIVCFGEQGEFGSIFDEVKDYGSHHVRAILAF</sequence>
<dbReference type="SMART" id="SM00635">
    <property type="entry name" value="BID_2"/>
    <property type="match status" value="2"/>
</dbReference>
<evidence type="ECO:0000256" key="1">
    <source>
        <dbReference type="SAM" id="SignalP"/>
    </source>
</evidence>
<protein>
    <submittedName>
        <fullName evidence="3">Ig-like domain-containing protein</fullName>
    </submittedName>
</protein>
<dbReference type="InterPro" id="IPR003343">
    <property type="entry name" value="Big_2"/>
</dbReference>